<feature type="domain" description="DUF3899" evidence="2">
    <location>
        <begin position="40"/>
        <end position="120"/>
    </location>
</feature>
<keyword evidence="1" id="KW-1133">Transmembrane helix</keyword>
<dbReference type="Proteomes" id="UP000514720">
    <property type="component" value="Chromosome"/>
</dbReference>
<name>A0A7L7KRW5_9MOLU</name>
<evidence type="ECO:0000313" key="4">
    <source>
        <dbReference type="Proteomes" id="UP000514720"/>
    </source>
</evidence>
<accession>A0A7L7KRW5</accession>
<dbReference type="EMBL" id="CP048914">
    <property type="protein sequence ID" value="QMS85345.1"/>
    <property type="molecule type" value="Genomic_DNA"/>
</dbReference>
<feature type="transmembrane region" description="Helical" evidence="1">
    <location>
        <begin position="38"/>
        <end position="59"/>
    </location>
</feature>
<keyword evidence="4" id="KW-1185">Reference proteome</keyword>
<keyword evidence="1" id="KW-0812">Transmembrane</keyword>
<reference evidence="3 4" key="1">
    <citation type="submission" date="2020-02" db="EMBL/GenBank/DDBJ databases">
        <authorList>
            <person name="Zheng R.K."/>
            <person name="Sun C.M."/>
        </authorList>
    </citation>
    <scope>NUCLEOTIDE SEQUENCE [LARGE SCALE GENOMIC DNA]</scope>
    <source>
        <strain evidence="4">zrk13</strain>
    </source>
</reference>
<proteinExistence type="predicted"/>
<dbReference type="KEGG" id="xcl:G4Z02_06125"/>
<protein>
    <submittedName>
        <fullName evidence="3">DUF3899 domain-containing protein</fullName>
    </submittedName>
</protein>
<sequence>MKLGRFIIILVLLVLVFLLVHYIVFIRGFSKEFGDVDALSNSLFIVGVLGFFPGLMAHLNTGQFFYGFQYSFRSVVSGDFKKRFPSLSDYIMYKKRDVRDTVYLEIMIAAALLIVASIYFAMQWDYPS</sequence>
<feature type="transmembrane region" description="Helical" evidence="1">
    <location>
        <begin position="7"/>
        <end position="26"/>
    </location>
</feature>
<dbReference type="Pfam" id="PF13038">
    <property type="entry name" value="DUF3899"/>
    <property type="match status" value="1"/>
</dbReference>
<evidence type="ECO:0000313" key="3">
    <source>
        <dbReference type="EMBL" id="QMS85345.1"/>
    </source>
</evidence>
<organism evidence="3 4">
    <name type="scientific">Candidatus Xianfuyuplasma coldseepsis</name>
    <dbReference type="NCBI Taxonomy" id="2782163"/>
    <lineage>
        <taxon>Bacteria</taxon>
        <taxon>Bacillati</taxon>
        <taxon>Mycoplasmatota</taxon>
        <taxon>Mollicutes</taxon>
        <taxon>Candidatus Izemoplasmatales</taxon>
        <taxon>Candidatus Izemoplasmataceae</taxon>
        <taxon>Candidatus Xianfuyuplasma</taxon>
    </lineage>
</organism>
<dbReference type="InterPro" id="IPR025007">
    <property type="entry name" value="DUF3899"/>
</dbReference>
<dbReference type="AlphaFoldDB" id="A0A7L7KRW5"/>
<evidence type="ECO:0000256" key="1">
    <source>
        <dbReference type="SAM" id="Phobius"/>
    </source>
</evidence>
<feature type="transmembrane region" description="Helical" evidence="1">
    <location>
        <begin position="102"/>
        <end position="122"/>
    </location>
</feature>
<keyword evidence="1" id="KW-0472">Membrane</keyword>
<evidence type="ECO:0000259" key="2">
    <source>
        <dbReference type="Pfam" id="PF13038"/>
    </source>
</evidence>
<gene>
    <name evidence="3" type="ORF">G4Z02_06125</name>
</gene>
<dbReference type="RefSeq" id="WP_258877137.1">
    <property type="nucleotide sequence ID" value="NZ_CP048914.1"/>
</dbReference>